<name>A0A926I4T2_9FIRM</name>
<keyword evidence="4 8" id="KW-0812">Transmembrane</keyword>
<evidence type="ECO:0000256" key="1">
    <source>
        <dbReference type="ARBA" id="ARBA00004651"/>
    </source>
</evidence>
<dbReference type="EMBL" id="JACRTA010000001">
    <property type="protein sequence ID" value="MBC8568154.1"/>
    <property type="molecule type" value="Genomic_DNA"/>
</dbReference>
<reference evidence="10" key="1">
    <citation type="submission" date="2020-08" db="EMBL/GenBank/DDBJ databases">
        <title>Genome public.</title>
        <authorList>
            <person name="Liu C."/>
            <person name="Sun Q."/>
        </authorList>
    </citation>
    <scope>NUCLEOTIDE SEQUENCE</scope>
    <source>
        <strain evidence="10">NSJ-24</strain>
    </source>
</reference>
<keyword evidence="11" id="KW-1185">Reference proteome</keyword>
<protein>
    <submittedName>
        <fullName evidence="10">Threonine/serine exporter family protein</fullName>
    </submittedName>
</protein>
<organism evidence="10 11">
    <name type="scientific">Lentihominibacter hominis</name>
    <dbReference type="NCBI Taxonomy" id="2763645"/>
    <lineage>
        <taxon>Bacteria</taxon>
        <taxon>Bacillati</taxon>
        <taxon>Bacillota</taxon>
        <taxon>Clostridia</taxon>
        <taxon>Peptostreptococcales</taxon>
        <taxon>Anaerovoracaceae</taxon>
        <taxon>Lentihominibacter</taxon>
    </lineage>
</organism>
<keyword evidence="2" id="KW-1003">Cell membrane</keyword>
<feature type="transmembrane region" description="Helical" evidence="8">
    <location>
        <begin position="79"/>
        <end position="99"/>
    </location>
</feature>
<comment type="subcellular location">
    <subcellularLocation>
        <location evidence="1">Cell membrane</location>
        <topology evidence="1">Multi-pass membrane protein</topology>
    </subcellularLocation>
</comment>
<feature type="transmembrane region" description="Helical" evidence="8">
    <location>
        <begin position="119"/>
        <end position="142"/>
    </location>
</feature>
<dbReference type="GO" id="GO:0015744">
    <property type="term" value="P:succinate transport"/>
    <property type="evidence" value="ECO:0007669"/>
    <property type="project" value="TreeGrafter"/>
</dbReference>
<evidence type="ECO:0000256" key="6">
    <source>
        <dbReference type="ARBA" id="ARBA00023136"/>
    </source>
</evidence>
<dbReference type="InterPro" id="IPR024528">
    <property type="entry name" value="ThrE_2"/>
</dbReference>
<gene>
    <name evidence="10" type="ORF">H8692_05140</name>
</gene>
<dbReference type="AlphaFoldDB" id="A0A926I4T2"/>
<proteinExistence type="inferred from homology"/>
<keyword evidence="6 8" id="KW-0472">Membrane</keyword>
<evidence type="ECO:0000313" key="10">
    <source>
        <dbReference type="EMBL" id="MBC8568154.1"/>
    </source>
</evidence>
<dbReference type="GO" id="GO:0005886">
    <property type="term" value="C:plasma membrane"/>
    <property type="evidence" value="ECO:0007669"/>
    <property type="project" value="UniProtKB-SubCell"/>
</dbReference>
<comment type="similarity">
    <text evidence="7">Belongs to the ThrE exporter (TC 2.A.79) family.</text>
</comment>
<comment type="caution">
    <text evidence="10">The sequence shown here is derived from an EMBL/GenBank/DDBJ whole genome shotgun (WGS) entry which is preliminary data.</text>
</comment>
<keyword evidence="3" id="KW-0997">Cell inner membrane</keyword>
<evidence type="ECO:0000313" key="11">
    <source>
        <dbReference type="Proteomes" id="UP000610862"/>
    </source>
</evidence>
<evidence type="ECO:0000256" key="5">
    <source>
        <dbReference type="ARBA" id="ARBA00022989"/>
    </source>
</evidence>
<evidence type="ECO:0000256" key="8">
    <source>
        <dbReference type="SAM" id="Phobius"/>
    </source>
</evidence>
<keyword evidence="5 8" id="KW-1133">Transmembrane helix</keyword>
<dbReference type="InterPro" id="IPR050539">
    <property type="entry name" value="ThrE_Dicarb/AminoAcid_Exp"/>
</dbReference>
<evidence type="ECO:0000256" key="7">
    <source>
        <dbReference type="ARBA" id="ARBA00034125"/>
    </source>
</evidence>
<dbReference type="Proteomes" id="UP000610862">
    <property type="component" value="Unassembled WGS sequence"/>
</dbReference>
<evidence type="ECO:0000256" key="2">
    <source>
        <dbReference type="ARBA" id="ARBA00022475"/>
    </source>
</evidence>
<accession>A0A926I4T2</accession>
<sequence length="149" mass="16386">MITILLQLLCSLLMTCGFCIIFNVPSRKFPLCCIVGAVSWMSYQAFTFLEMSPVFSTFISSCLVWLFSNIFARVFKETSTMFIIPGIISLVPGAGTYYSMLAMLEYTNKSFGETVKETILTAGAIAAGLLLMGSVTGVIIMITKKINRL</sequence>
<dbReference type="PANTHER" id="PTHR34390">
    <property type="entry name" value="UPF0442 PROTEIN YJJB-RELATED"/>
    <property type="match status" value="1"/>
</dbReference>
<feature type="domain" description="Threonine/Serine exporter ThrE" evidence="9">
    <location>
        <begin position="7"/>
        <end position="134"/>
    </location>
</feature>
<evidence type="ECO:0000259" key="9">
    <source>
        <dbReference type="Pfam" id="PF12821"/>
    </source>
</evidence>
<dbReference type="RefSeq" id="WP_177267648.1">
    <property type="nucleotide sequence ID" value="NZ_JACRTA010000001.1"/>
</dbReference>
<evidence type="ECO:0000256" key="4">
    <source>
        <dbReference type="ARBA" id="ARBA00022692"/>
    </source>
</evidence>
<dbReference type="Pfam" id="PF12821">
    <property type="entry name" value="ThrE_2"/>
    <property type="match status" value="1"/>
</dbReference>
<evidence type="ECO:0000256" key="3">
    <source>
        <dbReference type="ARBA" id="ARBA00022519"/>
    </source>
</evidence>
<dbReference type="PANTHER" id="PTHR34390:SF1">
    <property type="entry name" value="SUCCINATE TRANSPORTER SUBUNIT YJJB-RELATED"/>
    <property type="match status" value="1"/>
</dbReference>
<feature type="transmembrane region" description="Helical" evidence="8">
    <location>
        <begin position="43"/>
        <end position="67"/>
    </location>
</feature>